<dbReference type="CDD" id="cd02440">
    <property type="entry name" value="AdoMet_MTases"/>
    <property type="match status" value="1"/>
</dbReference>
<keyword evidence="1 4" id="KW-0489">Methyltransferase</keyword>
<dbReference type="ExpressionAtlas" id="A0A1D6FWJ2">
    <property type="expression patterns" value="baseline and differential"/>
</dbReference>
<dbReference type="EMBL" id="CM000784">
    <property type="protein sequence ID" value="AQK95735.1"/>
    <property type="molecule type" value="Genomic_DNA"/>
</dbReference>
<dbReference type="AlphaFoldDB" id="A0A1D6FWJ2"/>
<dbReference type="GO" id="GO:0032259">
    <property type="term" value="P:methylation"/>
    <property type="evidence" value="ECO:0007669"/>
    <property type="project" value="UniProtKB-UniRule"/>
</dbReference>
<dbReference type="InterPro" id="IPR025779">
    <property type="entry name" value="Met_S-MeTrfase"/>
</dbReference>
<dbReference type="PANTHER" id="PTHR47087">
    <property type="entry name" value="METHIONINE S-METHYLTRANSFERASE"/>
    <property type="match status" value="1"/>
</dbReference>
<sequence length="1124" mass="124126">MAALAGEDKDVDAFLADCTASGDAAYGAAKAVLERLHAPATRPAARRLLGAVRRRFAASRAAGEDCFRTFHFRIHDVVLDPHVQGFQQMKKLTMMEIPSIFIPEDWSFTFYEGLNRHPDSIFRDKTVAELGCGNGWISIALAEKWCPSKVYGLDINPRAVKIAWINLYLNALDDDGLPIYDGEGKTLLDRVEFYESDLLSYCRDNKIELDRIVGCIPQILNPNPEAMSKIVTENSSEEFLYALSNYCALQLNDYSDQSYIRISLLKDFDFLLCLPTSISFCIQGFVEDQFGLGLIARAVEEGISVIKPSGIMVFNMGGRPGQGVCERLFRRRGFRITKLWQTKIMQAADTDISALVEIEKNSRHRFEFFMDLVGDQPICARTAWAYMKSGGHISHALSVYSCQLRQPNQVKKIFEFLKDGFHEVSSSLDLSFDDDSVAEEKIPFLAYLASFLKENKSNPCEPPAGCLNFRKLVAGFMKSYHHIPLTPDNVVVFPSRSVAIENALQLFSPALAIVDEHLTRHLPKQWLTSLAIEGRADCNHADGTVTVIEAPRQSDLLIELIRKLQPQVVVTGMAQFEAITSAAFENLLNVTKDVGSRLFLDISEHLELSSLPSSNGVLKYLAGKTLPSHAAILCGLVKNQVYSDLEVAFAISEDAAVYKALSQTIELLEGHTSLISQHYYGCLFHELLAFQIADRHPQQERQPAEVIPQQMIGFSDPAVSTLKATEFFVPGSAESSIIHMDLDRSFLPVPSAVNASVFESFVRQNITDSETDVRSSIQQLVKDSYGLSAAGCAEIIYGNTSVALFNKLVLCCMQEQGTLLFPLGTNGHYVSAAKFVNASTVTIPTNPSSGFRIEPKVLADTLKNVSRPWVYVCGPTINPTGFLYSDSDIRELLSVCAEYGARVVIDTSFSGLEYETDGWRQWNLAGCLSSLKRSEPSFSVVLLGELSFALTAGGHDFGFVILGDSSLAETFHSFSSLSRPHTTLKYTFKKLLGLKNQKDQHFSDLIVEQKEELKNRANQLIQTLESCGWEAAIGCGGISMLAKPTAYMGKAFKAAGFDGELDASNIREAILRATGLCINSSSWTGIPGYCRFSFALERGEFERAMGCIARFKELVLGGAQMNGA</sequence>
<dbReference type="STRING" id="4577.A0A1D6FWJ2"/>
<dbReference type="FunCoup" id="A0A1D6FWJ2">
    <property type="interactions" value="3182"/>
</dbReference>
<dbReference type="PROSITE" id="PS51555">
    <property type="entry name" value="SAM_MT12"/>
    <property type="match status" value="1"/>
</dbReference>
<keyword evidence="1 4" id="KW-0808">Transferase</keyword>
<dbReference type="InterPro" id="IPR015421">
    <property type="entry name" value="PyrdxlP-dep_Trfase_major"/>
</dbReference>
<dbReference type="Gene3D" id="3.40.50.150">
    <property type="entry name" value="Vaccinia Virus protein VP39"/>
    <property type="match status" value="1"/>
</dbReference>
<evidence type="ECO:0000313" key="4">
    <source>
        <dbReference type="EMBL" id="AQK95743.1"/>
    </source>
</evidence>
<comment type="similarity">
    <text evidence="1">Belongs to the class I-like SAM-binding methyltransferase superfamily.</text>
</comment>
<dbReference type="EC" id="2.1.1.12" evidence="1"/>
<dbReference type="SUPFAM" id="SSF53383">
    <property type="entry name" value="PLP-dependent transferases"/>
    <property type="match status" value="2"/>
</dbReference>
<feature type="domain" description="Methyltransferase small" evidence="3">
    <location>
        <begin position="123"/>
        <end position="173"/>
    </location>
</feature>
<dbReference type="SMR" id="A0A1D6FWJ2"/>
<dbReference type="Pfam" id="PF05175">
    <property type="entry name" value="MTS"/>
    <property type="match status" value="1"/>
</dbReference>
<dbReference type="EMBL" id="CM000784">
    <property type="protein sequence ID" value="AQK95743.1"/>
    <property type="molecule type" value="Genomic_DNA"/>
</dbReference>
<dbReference type="Pfam" id="PF00155">
    <property type="entry name" value="Aminotran_1_2"/>
    <property type="match status" value="1"/>
</dbReference>
<protein>
    <recommendedName>
        <fullName evidence="1">methionine S-methyltransferase</fullName>
        <ecNumber evidence="1">2.1.1.12</ecNumber>
    </recommendedName>
</protein>
<dbReference type="PANTHER" id="PTHR47087:SF1">
    <property type="entry name" value="METHIONINE S-METHYLTRANSFERASE"/>
    <property type="match status" value="1"/>
</dbReference>
<evidence type="ECO:0000259" key="3">
    <source>
        <dbReference type="Pfam" id="PF05175"/>
    </source>
</evidence>
<keyword evidence="1" id="KW-0949">S-adenosyl-L-methionine</keyword>
<name>A0A1D6FWJ2_MAIZE</name>
<gene>
    <name evidence="4" type="ORF">ZEAMMB73_Zm00001d011099</name>
</gene>
<reference evidence="4" key="1">
    <citation type="submission" date="2015-12" db="EMBL/GenBank/DDBJ databases">
        <title>Update maize B73 reference genome by single molecule sequencing technologies.</title>
        <authorList>
            <consortium name="Maize Genome Sequencing Project"/>
            <person name="Ware D."/>
        </authorList>
    </citation>
    <scope>NUCLEOTIDE SEQUENCE</scope>
    <source>
        <tissue evidence="4">Seedling</tissue>
    </source>
</reference>
<dbReference type="SUPFAM" id="SSF53335">
    <property type="entry name" value="S-adenosyl-L-methionine-dependent methyltransferases"/>
    <property type="match status" value="1"/>
</dbReference>
<dbReference type="InterPro" id="IPR007848">
    <property type="entry name" value="Small_mtfrase_dom"/>
</dbReference>
<dbReference type="GO" id="GO:0030732">
    <property type="term" value="F:methionine S-methyltransferase activity"/>
    <property type="evidence" value="ECO:0007669"/>
    <property type="project" value="UniProtKB-UniRule"/>
</dbReference>
<evidence type="ECO:0000256" key="1">
    <source>
        <dbReference type="PROSITE-ProRule" id="PRU00888"/>
    </source>
</evidence>
<organism evidence="4">
    <name type="scientific">Zea mays</name>
    <name type="common">Maize</name>
    <dbReference type="NCBI Taxonomy" id="4577"/>
    <lineage>
        <taxon>Eukaryota</taxon>
        <taxon>Viridiplantae</taxon>
        <taxon>Streptophyta</taxon>
        <taxon>Embryophyta</taxon>
        <taxon>Tracheophyta</taxon>
        <taxon>Spermatophyta</taxon>
        <taxon>Magnoliopsida</taxon>
        <taxon>Liliopsida</taxon>
        <taxon>Poales</taxon>
        <taxon>Poaceae</taxon>
        <taxon>PACMAD clade</taxon>
        <taxon>Panicoideae</taxon>
        <taxon>Andropogonodae</taxon>
        <taxon>Andropogoneae</taxon>
        <taxon>Tripsacinae</taxon>
        <taxon>Zea</taxon>
    </lineage>
</organism>
<accession>A0A1D6FWJ2</accession>
<proteinExistence type="inferred from homology"/>
<feature type="domain" description="Aminotransferase class I/classII large" evidence="2">
    <location>
        <begin position="767"/>
        <end position="1105"/>
    </location>
</feature>
<dbReference type="Gene3D" id="3.40.640.10">
    <property type="entry name" value="Type I PLP-dependent aspartate aminotransferase-like (Major domain)"/>
    <property type="match status" value="1"/>
</dbReference>
<dbReference type="GO" id="GO:0030170">
    <property type="term" value="F:pyridoxal phosphate binding"/>
    <property type="evidence" value="ECO:0007669"/>
    <property type="project" value="InterPro"/>
</dbReference>
<dbReference type="InParanoid" id="A0A1D6FWJ2"/>
<dbReference type="IntAct" id="A0A1D6FWJ2">
    <property type="interactions" value="5"/>
</dbReference>
<dbReference type="InterPro" id="IPR029063">
    <property type="entry name" value="SAM-dependent_MTases_sf"/>
</dbReference>
<evidence type="ECO:0000259" key="2">
    <source>
        <dbReference type="Pfam" id="PF00155"/>
    </source>
</evidence>
<dbReference type="InterPro" id="IPR004839">
    <property type="entry name" value="Aminotransferase_I/II_large"/>
</dbReference>
<dbReference type="InterPro" id="IPR015424">
    <property type="entry name" value="PyrdxlP-dep_Trfase"/>
</dbReference>
<comment type="catalytic activity">
    <reaction evidence="1">
        <text>L-methionine + S-adenosyl-L-methionine = S-methyl-L-methionine + S-adenosyl-L-homocysteine</text>
        <dbReference type="Rhea" id="RHEA:13761"/>
        <dbReference type="ChEBI" id="CHEBI:57844"/>
        <dbReference type="ChEBI" id="CHEBI:57856"/>
        <dbReference type="ChEBI" id="CHEBI:58252"/>
        <dbReference type="ChEBI" id="CHEBI:59789"/>
        <dbReference type="EC" id="2.1.1.12"/>
    </reaction>
</comment>